<evidence type="ECO:0000256" key="4">
    <source>
        <dbReference type="ARBA" id="ARBA00022603"/>
    </source>
</evidence>
<dbReference type="InterPro" id="IPR001214">
    <property type="entry name" value="SET_dom"/>
</dbReference>
<evidence type="ECO:0000256" key="6">
    <source>
        <dbReference type="ARBA" id="ARBA00022679"/>
    </source>
</evidence>
<dbReference type="PANTHER" id="PTHR13271:SF123">
    <property type="entry name" value="RIBULOSE-1,5-BISPHOSPHATE CARBOXYLASE_OXYGENASE SMALL SUBUNIT N-METHYLTRANSFERASE I-RELATED"/>
    <property type="match status" value="1"/>
</dbReference>
<accession>A0AAD5IST5</accession>
<dbReference type="Proteomes" id="UP001064489">
    <property type="component" value="Chromosome 5"/>
</dbReference>
<organism evidence="12 13">
    <name type="scientific">Acer negundo</name>
    <name type="common">Box elder</name>
    <dbReference type="NCBI Taxonomy" id="4023"/>
    <lineage>
        <taxon>Eukaryota</taxon>
        <taxon>Viridiplantae</taxon>
        <taxon>Streptophyta</taxon>
        <taxon>Embryophyta</taxon>
        <taxon>Tracheophyta</taxon>
        <taxon>Spermatophyta</taxon>
        <taxon>Magnoliopsida</taxon>
        <taxon>eudicotyledons</taxon>
        <taxon>Gunneridae</taxon>
        <taxon>Pentapetalae</taxon>
        <taxon>rosids</taxon>
        <taxon>malvids</taxon>
        <taxon>Sapindales</taxon>
        <taxon>Sapindaceae</taxon>
        <taxon>Hippocastanoideae</taxon>
        <taxon>Acereae</taxon>
        <taxon>Acer</taxon>
    </lineage>
</organism>
<dbReference type="InterPro" id="IPR013785">
    <property type="entry name" value="Aldolase_TIM"/>
</dbReference>
<reference evidence="12" key="2">
    <citation type="submission" date="2023-02" db="EMBL/GenBank/DDBJ databases">
        <authorList>
            <person name="Swenson N.G."/>
            <person name="Wegrzyn J.L."/>
            <person name="Mcevoy S.L."/>
        </authorList>
    </citation>
    <scope>NUCLEOTIDE SEQUENCE</scope>
    <source>
        <strain evidence="12">91603</strain>
        <tissue evidence="12">Leaf</tissue>
    </source>
</reference>
<dbReference type="PROSITE" id="PS50280">
    <property type="entry name" value="SET"/>
    <property type="match status" value="1"/>
</dbReference>
<name>A0AAD5IST5_ACENE</name>
<dbReference type="InterPro" id="IPR036464">
    <property type="entry name" value="Rubisco_LSMT_subst-bd_sf"/>
</dbReference>
<dbReference type="InterPro" id="IPR050600">
    <property type="entry name" value="SETD3_SETD6_MTase"/>
</dbReference>
<dbReference type="Gene3D" id="3.20.20.70">
    <property type="entry name" value="Aldolase class I"/>
    <property type="match status" value="1"/>
</dbReference>
<keyword evidence="10" id="KW-0456">Lyase</keyword>
<comment type="catalytic activity">
    <reaction evidence="1">
        <text>1-(2-carboxyphenylamino)-1-deoxy-D-ribulose 5-phosphate + H(+) = (1S,2R)-1-C-(indol-3-yl)glycerol 3-phosphate + CO2 + H2O</text>
        <dbReference type="Rhea" id="RHEA:23476"/>
        <dbReference type="ChEBI" id="CHEBI:15377"/>
        <dbReference type="ChEBI" id="CHEBI:15378"/>
        <dbReference type="ChEBI" id="CHEBI:16526"/>
        <dbReference type="ChEBI" id="CHEBI:58613"/>
        <dbReference type="ChEBI" id="CHEBI:58866"/>
        <dbReference type="EC" id="4.1.1.48"/>
    </reaction>
</comment>
<keyword evidence="13" id="KW-1185">Reference proteome</keyword>
<evidence type="ECO:0000256" key="8">
    <source>
        <dbReference type="ARBA" id="ARBA00022822"/>
    </source>
</evidence>
<evidence type="ECO:0000256" key="2">
    <source>
        <dbReference type="ARBA" id="ARBA00004696"/>
    </source>
</evidence>
<gene>
    <name evidence="12" type="ORF">LWI28_003297</name>
</gene>
<dbReference type="GO" id="GO:0032259">
    <property type="term" value="P:methylation"/>
    <property type="evidence" value="ECO:0007669"/>
    <property type="project" value="UniProtKB-KW"/>
</dbReference>
<sequence length="550" mass="61763">MGISEAGEVLKQYSVPDWPLLAIYLISEASLQKSSRWSNYISVLPEQPYSLLYWTRAELDRYLEASQISERAIERITNVIGTYNDLRLRIFSKYHDIFPEEVFNLETFKWSFGILFSRLVRLPSMGGRVALVPWADMLNHNCKVETFLDYDKSTKGIVFTTDWQYQPGEQVFISYGRKSNGELLLSYGFVPREGTNPSDSVELSLSLKKSDKCYKEKLEALRKHGLLASQCFPIQITGWPLELMANAYLAVSPPSMRGKFEEMAVAASNKTDVKKDMKYPEIGEQALQFVLDSCETSISKYPKFLQSLRHGRLGLSQNDTTRPVVSRLAPPPTTSARKFSLVRHSLPTSSMGTRRRNGVVSIRAQQSETKDESATVSPVGGDVETALKVKEWELKERRPLFRLKNALDSAPPTKDFVGALRAAYQRTGLPSLIAEVKKASSSRGILREDFDPVEIAQAYEKGGAACLSVLTDKKYFKKHLRLILVTQKKLLEGERGQKIREKDIIVVGESGLFTPDDIAYVQEAGAKAISFSSTSPLPVETSKLLHIIGH</sequence>
<protein>
    <recommendedName>
        <fullName evidence="3">indole-3-glycerol-phosphate synthase</fullName>
        <ecNumber evidence="3">4.1.1.48</ecNumber>
    </recommendedName>
</protein>
<dbReference type="EC" id="4.1.1.48" evidence="3"/>
<comment type="caution">
    <text evidence="12">The sequence shown here is derived from an EMBL/GenBank/DDBJ whole genome shotgun (WGS) entry which is preliminary data.</text>
</comment>
<dbReference type="SUPFAM" id="SSF51366">
    <property type="entry name" value="Ribulose-phoshate binding barrel"/>
    <property type="match status" value="1"/>
</dbReference>
<dbReference type="InterPro" id="IPR046341">
    <property type="entry name" value="SET_dom_sf"/>
</dbReference>
<dbReference type="SUPFAM" id="SSF81822">
    <property type="entry name" value="RuBisCo LSMT C-terminal, substrate-binding domain"/>
    <property type="match status" value="1"/>
</dbReference>
<dbReference type="InterPro" id="IPR044431">
    <property type="entry name" value="SET_RBCMT"/>
</dbReference>
<keyword evidence="9" id="KW-0057">Aromatic amino acid biosynthesis</keyword>
<evidence type="ECO:0000256" key="10">
    <source>
        <dbReference type="ARBA" id="ARBA00023239"/>
    </source>
</evidence>
<dbReference type="CDD" id="cd19179">
    <property type="entry name" value="SET_RBCMT"/>
    <property type="match status" value="1"/>
</dbReference>
<proteinExistence type="predicted"/>
<dbReference type="Pfam" id="PF00856">
    <property type="entry name" value="SET"/>
    <property type="match status" value="1"/>
</dbReference>
<keyword evidence="8" id="KW-0822">Tryptophan biosynthesis</keyword>
<dbReference type="GO" id="GO:0004425">
    <property type="term" value="F:indole-3-glycerol-phosphate synthase activity"/>
    <property type="evidence" value="ECO:0007669"/>
    <property type="project" value="UniProtKB-EC"/>
</dbReference>
<dbReference type="Pfam" id="PF00218">
    <property type="entry name" value="IGPS"/>
    <property type="match status" value="1"/>
</dbReference>
<dbReference type="Gene3D" id="3.90.1410.10">
    <property type="entry name" value="set domain protein methyltransferase, domain 1"/>
    <property type="match status" value="1"/>
</dbReference>
<keyword evidence="4" id="KW-0489">Methyltransferase</keyword>
<dbReference type="SUPFAM" id="SSF82199">
    <property type="entry name" value="SET domain"/>
    <property type="match status" value="1"/>
</dbReference>
<reference evidence="12" key="1">
    <citation type="journal article" date="2022" name="Plant J.">
        <title>Strategies of tolerance reflected in two North American maple genomes.</title>
        <authorList>
            <person name="McEvoy S.L."/>
            <person name="Sezen U.U."/>
            <person name="Trouern-Trend A."/>
            <person name="McMahon S.M."/>
            <person name="Schaberg P.G."/>
            <person name="Yang J."/>
            <person name="Wegrzyn J.L."/>
            <person name="Swenson N.G."/>
        </authorList>
    </citation>
    <scope>NUCLEOTIDE SEQUENCE</scope>
    <source>
        <strain evidence="12">91603</strain>
    </source>
</reference>
<dbReference type="EMBL" id="JAJSOW010000102">
    <property type="protein sequence ID" value="KAI9176475.1"/>
    <property type="molecule type" value="Genomic_DNA"/>
</dbReference>
<evidence type="ECO:0000313" key="13">
    <source>
        <dbReference type="Proteomes" id="UP001064489"/>
    </source>
</evidence>
<evidence type="ECO:0000256" key="5">
    <source>
        <dbReference type="ARBA" id="ARBA00022605"/>
    </source>
</evidence>
<evidence type="ECO:0000313" key="12">
    <source>
        <dbReference type="EMBL" id="KAI9176475.1"/>
    </source>
</evidence>
<keyword evidence="6" id="KW-0808">Transferase</keyword>
<evidence type="ECO:0000256" key="9">
    <source>
        <dbReference type="ARBA" id="ARBA00023141"/>
    </source>
</evidence>
<evidence type="ECO:0000256" key="3">
    <source>
        <dbReference type="ARBA" id="ARBA00012362"/>
    </source>
</evidence>
<dbReference type="AlphaFoldDB" id="A0AAD5IST5"/>
<dbReference type="InterPro" id="IPR015353">
    <property type="entry name" value="Rubisco_LSMT_subst-bd"/>
</dbReference>
<keyword evidence="5" id="KW-0028">Amino-acid biosynthesis</keyword>
<comment type="pathway">
    <text evidence="2">Amino-acid biosynthesis; L-tryptophan biosynthesis; L-tryptophan from chorismate: step 4/5.</text>
</comment>
<keyword evidence="7" id="KW-0949">S-adenosyl-L-methionine</keyword>
<dbReference type="InterPro" id="IPR011060">
    <property type="entry name" value="RibuloseP-bd_barrel"/>
</dbReference>
<dbReference type="Gene3D" id="3.90.1420.10">
    <property type="entry name" value="Rubisco LSMT, substrate-binding domain"/>
    <property type="match status" value="1"/>
</dbReference>
<evidence type="ECO:0000256" key="7">
    <source>
        <dbReference type="ARBA" id="ARBA00022691"/>
    </source>
</evidence>
<evidence type="ECO:0000259" key="11">
    <source>
        <dbReference type="PROSITE" id="PS50280"/>
    </source>
</evidence>
<dbReference type="InterPro" id="IPR013798">
    <property type="entry name" value="Indole-3-glycerol_P_synth_dom"/>
</dbReference>
<feature type="domain" description="SET" evidence="11">
    <location>
        <begin position="66"/>
        <end position="176"/>
    </location>
</feature>
<dbReference type="GO" id="GO:0000162">
    <property type="term" value="P:L-tryptophan biosynthetic process"/>
    <property type="evidence" value="ECO:0007669"/>
    <property type="project" value="UniProtKB-KW"/>
</dbReference>
<dbReference type="GO" id="GO:0016279">
    <property type="term" value="F:protein-lysine N-methyltransferase activity"/>
    <property type="evidence" value="ECO:0007669"/>
    <property type="project" value="InterPro"/>
</dbReference>
<dbReference type="PANTHER" id="PTHR13271">
    <property type="entry name" value="UNCHARACTERIZED PUTATIVE METHYLTRANSFERASE"/>
    <property type="match status" value="1"/>
</dbReference>
<dbReference type="Pfam" id="PF09273">
    <property type="entry name" value="Rubis-subs-bind"/>
    <property type="match status" value="1"/>
</dbReference>
<evidence type="ECO:0000256" key="1">
    <source>
        <dbReference type="ARBA" id="ARBA00001633"/>
    </source>
</evidence>